<dbReference type="OrthoDB" id="23692at2"/>
<gene>
    <name evidence="2" type="ORF">SAMN05660199_01292</name>
</gene>
<organism evidence="2 3">
    <name type="scientific">Klenkia soli</name>
    <dbReference type="NCBI Taxonomy" id="1052260"/>
    <lineage>
        <taxon>Bacteria</taxon>
        <taxon>Bacillati</taxon>
        <taxon>Actinomycetota</taxon>
        <taxon>Actinomycetes</taxon>
        <taxon>Geodermatophilales</taxon>
        <taxon>Geodermatophilaceae</taxon>
        <taxon>Klenkia</taxon>
    </lineage>
</organism>
<evidence type="ECO:0000313" key="3">
    <source>
        <dbReference type="Proteomes" id="UP000199088"/>
    </source>
</evidence>
<protein>
    <recommendedName>
        <fullName evidence="1">GAF domain-containing protein</fullName>
    </recommendedName>
</protein>
<keyword evidence="3" id="KW-1185">Reference proteome</keyword>
<sequence>MPLARSSAHAAFAAASRSTLADLSTGGQFDLFLVARATDRWWTPLTAVRATDALPVHLGTHFPVETTACHRLLVDRRPVVSRDLHRHGDPQVRVSSRAHHVAGYAGAAIRRPDGRLLGTLCAFSASRFEGDVDPIAARLHEGADRLARDLGTALDVVADERRASYDHALRSSDAATRLPDRRGWGLMLRDEGERSRDLAQDAAVVLVDTGLVRTTRGVRRAADVVRDVVGDLPVSRVNGRQFGLLLAGDDDLDPGTTAGDVQDALRTAGYSATSGWAAREPAGGMADTWLRAEDALIGVRSQPGRSRLGA</sequence>
<dbReference type="AlphaFoldDB" id="A0A1H0GMX5"/>
<evidence type="ECO:0000259" key="1">
    <source>
        <dbReference type="Pfam" id="PF01590"/>
    </source>
</evidence>
<feature type="domain" description="GAF" evidence="1">
    <location>
        <begin position="54"/>
        <end position="128"/>
    </location>
</feature>
<dbReference type="RefSeq" id="WP_091241656.1">
    <property type="nucleotide sequence ID" value="NZ_FNIR01000003.1"/>
</dbReference>
<dbReference type="EMBL" id="FNIR01000003">
    <property type="protein sequence ID" value="SDO08263.1"/>
    <property type="molecule type" value="Genomic_DNA"/>
</dbReference>
<name>A0A1H0GMX5_9ACTN</name>
<dbReference type="STRING" id="1052260.SAMN05660199_01292"/>
<proteinExistence type="predicted"/>
<reference evidence="3" key="1">
    <citation type="submission" date="2016-10" db="EMBL/GenBank/DDBJ databases">
        <authorList>
            <person name="Varghese N."/>
            <person name="Submissions S."/>
        </authorList>
    </citation>
    <scope>NUCLEOTIDE SEQUENCE [LARGE SCALE GENOMIC DNA]</scope>
    <source>
        <strain evidence="3">DSM 45843</strain>
    </source>
</reference>
<dbReference type="InterPro" id="IPR003018">
    <property type="entry name" value="GAF"/>
</dbReference>
<accession>A0A1H0GMX5</accession>
<dbReference type="SUPFAM" id="SSF55781">
    <property type="entry name" value="GAF domain-like"/>
    <property type="match status" value="1"/>
</dbReference>
<dbReference type="Pfam" id="PF01590">
    <property type="entry name" value="GAF"/>
    <property type="match status" value="1"/>
</dbReference>
<dbReference type="Proteomes" id="UP000199088">
    <property type="component" value="Unassembled WGS sequence"/>
</dbReference>
<evidence type="ECO:0000313" key="2">
    <source>
        <dbReference type="EMBL" id="SDO08263.1"/>
    </source>
</evidence>